<dbReference type="AlphaFoldDB" id="A0A2G9QFK6"/>
<evidence type="ECO:0000256" key="1">
    <source>
        <dbReference type="ARBA" id="ARBA00004123"/>
    </source>
</evidence>
<evidence type="ECO:0000256" key="6">
    <source>
        <dbReference type="ARBA" id="ARBA00022833"/>
    </source>
</evidence>
<dbReference type="GO" id="GO:0005634">
    <property type="term" value="C:nucleus"/>
    <property type="evidence" value="ECO:0007669"/>
    <property type="project" value="UniProtKB-SubCell"/>
</dbReference>
<dbReference type="Proteomes" id="UP000228934">
    <property type="component" value="Unassembled WGS sequence"/>
</dbReference>
<dbReference type="OrthoDB" id="8922241at2759"/>
<name>A0A2G9QFK6_AQUCT</name>
<evidence type="ECO:0000313" key="11">
    <source>
        <dbReference type="EMBL" id="PIO14402.1"/>
    </source>
</evidence>
<feature type="domain" description="C2H2-type" evidence="10">
    <location>
        <begin position="67"/>
        <end position="94"/>
    </location>
</feature>
<keyword evidence="5 9" id="KW-0863">Zinc-finger</keyword>
<dbReference type="Pfam" id="PF00096">
    <property type="entry name" value="zf-C2H2"/>
    <property type="match status" value="3"/>
</dbReference>
<dbReference type="Gene3D" id="3.30.160.60">
    <property type="entry name" value="Classic Zinc Finger"/>
    <property type="match status" value="3"/>
</dbReference>
<dbReference type="PROSITE" id="PS00028">
    <property type="entry name" value="ZINC_FINGER_C2H2_1"/>
    <property type="match status" value="3"/>
</dbReference>
<dbReference type="EMBL" id="KV995447">
    <property type="protein sequence ID" value="PIO14402.1"/>
    <property type="molecule type" value="Genomic_DNA"/>
</dbReference>
<dbReference type="InterPro" id="IPR013087">
    <property type="entry name" value="Znf_C2H2_type"/>
</dbReference>
<accession>A0A2G9QFK6</accession>
<dbReference type="PANTHER" id="PTHR23226">
    <property type="entry name" value="ZINC FINGER AND SCAN DOMAIN-CONTAINING"/>
    <property type="match status" value="1"/>
</dbReference>
<comment type="similarity">
    <text evidence="2">Belongs to the krueppel C2H2-type zinc-finger protein family.</text>
</comment>
<comment type="subcellular location">
    <subcellularLocation>
        <location evidence="1">Nucleus</location>
    </subcellularLocation>
</comment>
<protein>
    <recommendedName>
        <fullName evidence="10">C2H2-type domain-containing protein</fullName>
    </recommendedName>
</protein>
<proteinExistence type="inferred from homology"/>
<dbReference type="PROSITE" id="PS50157">
    <property type="entry name" value="ZINC_FINGER_C2H2_2"/>
    <property type="match status" value="3"/>
</dbReference>
<keyword evidence="12" id="KW-1185">Reference proteome</keyword>
<keyword evidence="4" id="KW-0677">Repeat</keyword>
<reference evidence="12" key="1">
    <citation type="journal article" date="2017" name="Nat. Commun.">
        <title>The North American bullfrog draft genome provides insight into hormonal regulation of long noncoding RNA.</title>
        <authorList>
            <person name="Hammond S.A."/>
            <person name="Warren R.L."/>
            <person name="Vandervalk B.P."/>
            <person name="Kucuk E."/>
            <person name="Khan H."/>
            <person name="Gibb E.A."/>
            <person name="Pandoh P."/>
            <person name="Kirk H."/>
            <person name="Zhao Y."/>
            <person name="Jones M."/>
            <person name="Mungall A.J."/>
            <person name="Coope R."/>
            <person name="Pleasance S."/>
            <person name="Moore R.A."/>
            <person name="Holt R.A."/>
            <person name="Round J.M."/>
            <person name="Ohora S."/>
            <person name="Walle B.V."/>
            <person name="Veldhoen N."/>
            <person name="Helbing C.C."/>
            <person name="Birol I."/>
        </authorList>
    </citation>
    <scope>NUCLEOTIDE SEQUENCE [LARGE SCALE GENOMIC DNA]</scope>
</reference>
<dbReference type="GO" id="GO:0000978">
    <property type="term" value="F:RNA polymerase II cis-regulatory region sequence-specific DNA binding"/>
    <property type="evidence" value="ECO:0007669"/>
    <property type="project" value="TreeGrafter"/>
</dbReference>
<evidence type="ECO:0000256" key="7">
    <source>
        <dbReference type="ARBA" id="ARBA00023125"/>
    </source>
</evidence>
<evidence type="ECO:0000256" key="2">
    <source>
        <dbReference type="ARBA" id="ARBA00006991"/>
    </source>
</evidence>
<dbReference type="PANTHER" id="PTHR23226:SF397">
    <property type="entry name" value="C2H2-TYPE DOMAIN-CONTAINING PROTEIN"/>
    <property type="match status" value="1"/>
</dbReference>
<dbReference type="SMART" id="SM00355">
    <property type="entry name" value="ZnF_C2H2"/>
    <property type="match status" value="3"/>
</dbReference>
<dbReference type="GO" id="GO:0000981">
    <property type="term" value="F:DNA-binding transcription factor activity, RNA polymerase II-specific"/>
    <property type="evidence" value="ECO:0007669"/>
    <property type="project" value="TreeGrafter"/>
</dbReference>
<evidence type="ECO:0000313" key="12">
    <source>
        <dbReference type="Proteomes" id="UP000228934"/>
    </source>
</evidence>
<dbReference type="GO" id="GO:0008270">
    <property type="term" value="F:zinc ion binding"/>
    <property type="evidence" value="ECO:0007669"/>
    <property type="project" value="UniProtKB-KW"/>
</dbReference>
<keyword evidence="8" id="KW-0539">Nucleus</keyword>
<keyword evidence="3" id="KW-0479">Metal-binding</keyword>
<dbReference type="SUPFAM" id="SSF57667">
    <property type="entry name" value="beta-beta-alpha zinc fingers"/>
    <property type="match status" value="2"/>
</dbReference>
<evidence type="ECO:0000256" key="4">
    <source>
        <dbReference type="ARBA" id="ARBA00022737"/>
    </source>
</evidence>
<evidence type="ECO:0000256" key="5">
    <source>
        <dbReference type="ARBA" id="ARBA00022771"/>
    </source>
</evidence>
<dbReference type="InterPro" id="IPR036236">
    <property type="entry name" value="Znf_C2H2_sf"/>
</dbReference>
<keyword evidence="6" id="KW-0862">Zinc</keyword>
<feature type="domain" description="C2H2-type" evidence="10">
    <location>
        <begin position="123"/>
        <end position="150"/>
    </location>
</feature>
<evidence type="ECO:0000259" key="10">
    <source>
        <dbReference type="PROSITE" id="PS50157"/>
    </source>
</evidence>
<dbReference type="FunFam" id="3.30.160.60:FF:000053">
    <property type="entry name" value="zinc finger protein 182 isoform X1"/>
    <property type="match status" value="1"/>
</dbReference>
<sequence>MKEAEMMVTITKEESCLDNSMGAYDAWNTLEGCLISSPDYNEEENTMVQRSHAPDQNPRNHKAEFLFTCSECGKGFNKKYELHVHQRDHAGKKIYSCPDCKKSYIKNCDLVAHQRIHTGEKPFSCSECGKSFTQKSQLTAHQRVHSDHKPFSCYETHTPRSRSKTLVFHSLNRHVEQLCDQN</sequence>
<dbReference type="FunFam" id="3.30.160.60:FF:002343">
    <property type="entry name" value="Zinc finger protein 33A"/>
    <property type="match status" value="1"/>
</dbReference>
<evidence type="ECO:0000256" key="3">
    <source>
        <dbReference type="ARBA" id="ARBA00022723"/>
    </source>
</evidence>
<evidence type="ECO:0000256" key="8">
    <source>
        <dbReference type="ARBA" id="ARBA00023242"/>
    </source>
</evidence>
<gene>
    <name evidence="11" type="ORF">AB205_0152560</name>
</gene>
<keyword evidence="7" id="KW-0238">DNA-binding</keyword>
<feature type="domain" description="C2H2-type" evidence="10">
    <location>
        <begin position="95"/>
        <end position="122"/>
    </location>
</feature>
<evidence type="ECO:0000256" key="9">
    <source>
        <dbReference type="PROSITE-ProRule" id="PRU00042"/>
    </source>
</evidence>
<dbReference type="FunFam" id="3.30.160.60:FF:000358">
    <property type="entry name" value="zinc finger protein 24"/>
    <property type="match status" value="1"/>
</dbReference>
<organism evidence="11 12">
    <name type="scientific">Aquarana catesbeiana</name>
    <name type="common">American bullfrog</name>
    <name type="synonym">Rana catesbeiana</name>
    <dbReference type="NCBI Taxonomy" id="8400"/>
    <lineage>
        <taxon>Eukaryota</taxon>
        <taxon>Metazoa</taxon>
        <taxon>Chordata</taxon>
        <taxon>Craniata</taxon>
        <taxon>Vertebrata</taxon>
        <taxon>Euteleostomi</taxon>
        <taxon>Amphibia</taxon>
        <taxon>Batrachia</taxon>
        <taxon>Anura</taxon>
        <taxon>Neobatrachia</taxon>
        <taxon>Ranoidea</taxon>
        <taxon>Ranidae</taxon>
        <taxon>Aquarana</taxon>
    </lineage>
</organism>